<dbReference type="Pfam" id="PF08031">
    <property type="entry name" value="BBE"/>
    <property type="match status" value="1"/>
</dbReference>
<proteinExistence type="inferred from homology"/>
<dbReference type="InterPro" id="IPR016166">
    <property type="entry name" value="FAD-bd_PCMH"/>
</dbReference>
<evidence type="ECO:0000256" key="1">
    <source>
        <dbReference type="ARBA" id="ARBA00001974"/>
    </source>
</evidence>
<dbReference type="Proteomes" id="UP000829196">
    <property type="component" value="Unassembled WGS sequence"/>
</dbReference>
<comment type="cofactor">
    <cofactor evidence="1">
        <name>FAD</name>
        <dbReference type="ChEBI" id="CHEBI:57692"/>
    </cofactor>
</comment>
<dbReference type="Pfam" id="PF01565">
    <property type="entry name" value="FAD_binding_4"/>
    <property type="match status" value="1"/>
</dbReference>
<dbReference type="Gene3D" id="3.30.465.10">
    <property type="match status" value="1"/>
</dbReference>
<dbReference type="SMR" id="A0A8T3AEN1"/>
<keyword evidence="3" id="KW-0285">Flavoprotein</keyword>
<dbReference type="PROSITE" id="PS51387">
    <property type="entry name" value="FAD_PCMH"/>
    <property type="match status" value="1"/>
</dbReference>
<evidence type="ECO:0000256" key="6">
    <source>
        <dbReference type="ARBA" id="ARBA00023180"/>
    </source>
</evidence>
<dbReference type="GO" id="GO:0071949">
    <property type="term" value="F:FAD binding"/>
    <property type="evidence" value="ECO:0007669"/>
    <property type="project" value="InterPro"/>
</dbReference>
<keyword evidence="6" id="KW-0325">Glycoprotein</keyword>
<dbReference type="PANTHER" id="PTHR32448">
    <property type="entry name" value="OS08G0158400 PROTEIN"/>
    <property type="match status" value="1"/>
</dbReference>
<sequence length="492" mass="55320">MNLPPKFPYSIPLLLSLLFLPPSISHHSLLQCLYNHSIPGTLVFTPKSTNFTTTLSSSARNPRIIFDNRSPKPFLIVTPTQESHAQAAVLCSKNLNFRLITRSGGHDYEGLSYSTSLGPFLILDLFNLRSVSFTADNTVWVQSGATLGELYFSIASKSRTLAFPAGFCPTVGVGGHISGGGIGTIMRQHGIAADHVVDIRIIKADGEILERESMGEDLFWALRGGGGATVAKWQQVAYRVDKRLYINALLNVTNETVQVTFSGLFLGELPELRLIMEQSLPELQMAIKDCKEMSWVESLIIFSTIPVSSINSSQPLSILLDRNPRTLNLSFKVKSDIVTEPIAEQSWEEIWKYLLRGDEQLVMLIEPLGGKVAEIAETETPFPHRNGSLFVIQYLLAWKWTGEKVAKKHINWLRGFYKFMAPFVSKKPRSAFLNFRDLDLGRNTEGMISYDKAKIWGKKYYRVNFKRLAYAKFKADPDNFFKNEQSIPPLIF</sequence>
<evidence type="ECO:0000313" key="10">
    <source>
        <dbReference type="Proteomes" id="UP000829196"/>
    </source>
</evidence>
<dbReference type="SUPFAM" id="SSF56176">
    <property type="entry name" value="FAD-binding/transporter-associated domain-like"/>
    <property type="match status" value="1"/>
</dbReference>
<dbReference type="Gene3D" id="3.30.43.10">
    <property type="entry name" value="Uridine Diphospho-n-acetylenolpyruvylglucosamine Reductase, domain 2"/>
    <property type="match status" value="1"/>
</dbReference>
<evidence type="ECO:0000256" key="7">
    <source>
        <dbReference type="SAM" id="SignalP"/>
    </source>
</evidence>
<dbReference type="Gene3D" id="3.40.462.20">
    <property type="match status" value="1"/>
</dbReference>
<dbReference type="AlphaFoldDB" id="A0A8T3AEN1"/>
<dbReference type="InterPro" id="IPR016169">
    <property type="entry name" value="FAD-bd_PCMH_sub2"/>
</dbReference>
<evidence type="ECO:0000256" key="5">
    <source>
        <dbReference type="ARBA" id="ARBA00022827"/>
    </source>
</evidence>
<evidence type="ECO:0000259" key="8">
    <source>
        <dbReference type="PROSITE" id="PS51387"/>
    </source>
</evidence>
<dbReference type="InterPro" id="IPR036318">
    <property type="entry name" value="FAD-bd_PCMH-like_sf"/>
</dbReference>
<organism evidence="9 10">
    <name type="scientific">Dendrobium nobile</name>
    <name type="common">Orchid</name>
    <dbReference type="NCBI Taxonomy" id="94219"/>
    <lineage>
        <taxon>Eukaryota</taxon>
        <taxon>Viridiplantae</taxon>
        <taxon>Streptophyta</taxon>
        <taxon>Embryophyta</taxon>
        <taxon>Tracheophyta</taxon>
        <taxon>Spermatophyta</taxon>
        <taxon>Magnoliopsida</taxon>
        <taxon>Liliopsida</taxon>
        <taxon>Asparagales</taxon>
        <taxon>Orchidaceae</taxon>
        <taxon>Epidendroideae</taxon>
        <taxon>Malaxideae</taxon>
        <taxon>Dendrobiinae</taxon>
        <taxon>Dendrobium</taxon>
    </lineage>
</organism>
<dbReference type="EMBL" id="JAGYWB010000017">
    <property type="protein sequence ID" value="KAI0494996.1"/>
    <property type="molecule type" value="Genomic_DNA"/>
</dbReference>
<feature type="chain" id="PRO_5035940765" description="FAD-binding PCMH-type domain-containing protein" evidence="7">
    <location>
        <begin position="27"/>
        <end position="492"/>
    </location>
</feature>
<feature type="domain" description="FAD-binding PCMH-type" evidence="8">
    <location>
        <begin position="69"/>
        <end position="243"/>
    </location>
</feature>
<evidence type="ECO:0000256" key="4">
    <source>
        <dbReference type="ARBA" id="ARBA00022729"/>
    </source>
</evidence>
<name>A0A8T3AEN1_DENNO</name>
<evidence type="ECO:0000256" key="2">
    <source>
        <dbReference type="ARBA" id="ARBA00005466"/>
    </source>
</evidence>
<accession>A0A8T3AEN1</accession>
<evidence type="ECO:0000256" key="3">
    <source>
        <dbReference type="ARBA" id="ARBA00022630"/>
    </source>
</evidence>
<reference evidence="9" key="1">
    <citation type="journal article" date="2022" name="Front. Genet.">
        <title>Chromosome-Scale Assembly of the Dendrobium nobile Genome Provides Insights Into the Molecular Mechanism of the Biosynthesis of the Medicinal Active Ingredient of Dendrobium.</title>
        <authorList>
            <person name="Xu Q."/>
            <person name="Niu S.-C."/>
            <person name="Li K.-L."/>
            <person name="Zheng P.-J."/>
            <person name="Zhang X.-J."/>
            <person name="Jia Y."/>
            <person name="Liu Y."/>
            <person name="Niu Y.-X."/>
            <person name="Yu L.-H."/>
            <person name="Chen D.-F."/>
            <person name="Zhang G.-Q."/>
        </authorList>
    </citation>
    <scope>NUCLEOTIDE SEQUENCE</scope>
    <source>
        <tissue evidence="9">Leaf</tissue>
    </source>
</reference>
<keyword evidence="4 7" id="KW-0732">Signal</keyword>
<dbReference type="InterPro" id="IPR016167">
    <property type="entry name" value="FAD-bd_PCMH_sub1"/>
</dbReference>
<dbReference type="InterPro" id="IPR012951">
    <property type="entry name" value="BBE"/>
</dbReference>
<comment type="caution">
    <text evidence="9">The sequence shown here is derived from an EMBL/GenBank/DDBJ whole genome shotgun (WGS) entry which is preliminary data.</text>
</comment>
<protein>
    <recommendedName>
        <fullName evidence="8">FAD-binding PCMH-type domain-containing protein</fullName>
    </recommendedName>
</protein>
<evidence type="ECO:0000313" key="9">
    <source>
        <dbReference type="EMBL" id="KAI0494996.1"/>
    </source>
</evidence>
<keyword evidence="10" id="KW-1185">Reference proteome</keyword>
<dbReference type="OrthoDB" id="407275at2759"/>
<gene>
    <name evidence="9" type="ORF">KFK09_025142</name>
</gene>
<dbReference type="GO" id="GO:0016491">
    <property type="term" value="F:oxidoreductase activity"/>
    <property type="evidence" value="ECO:0007669"/>
    <property type="project" value="InterPro"/>
</dbReference>
<keyword evidence="5" id="KW-0274">FAD</keyword>
<comment type="similarity">
    <text evidence="2">Belongs to the oxygen-dependent FAD-linked oxidoreductase family.</text>
</comment>
<feature type="signal peptide" evidence="7">
    <location>
        <begin position="1"/>
        <end position="26"/>
    </location>
</feature>
<dbReference type="InterPro" id="IPR006094">
    <property type="entry name" value="Oxid_FAD_bind_N"/>
</dbReference>